<dbReference type="PIR" id="S31152">
    <property type="entry name" value="S31152"/>
</dbReference>
<protein>
    <submittedName>
        <fullName evidence="1">Orf220 protein</fullName>
    </submittedName>
</protein>
<reference evidence="1" key="1">
    <citation type="journal article" date="1993" name="Mol. Microbiol.">
        <title>Nucleotide sequence of the first cosmid from the Mycobacterium leprae genome project: structure and function of the Rif-Str regions.</title>
        <authorList>
            <person name="Honore N.T."/>
            <person name="Bergh S."/>
            <person name="Chanteau S."/>
            <person name="Doucet-Populaire F."/>
            <person name="Eiglmeier K."/>
            <person name="Garnier T."/>
            <person name="Georges C."/>
            <person name="Launois P."/>
            <person name="Limpaiboon T."/>
            <person name="Newton S."/>
            <person name="Niang K."/>
            <person name="del Portillo P."/>
            <person name="Ramesh G.R."/>
            <person name="Reddi P."/>
            <person name="Ridel P.R."/>
            <person name="Sittisombut N."/>
            <person name="Wu-Hunter S."/>
            <person name="Cole S.T."/>
        </authorList>
    </citation>
    <scope>NUCLEOTIDE SEQUENCE</scope>
</reference>
<proteinExistence type="predicted"/>
<evidence type="ECO:0000313" key="1">
    <source>
        <dbReference type="EMBL" id="CAA78675.1"/>
    </source>
</evidence>
<dbReference type="InterPro" id="IPR036188">
    <property type="entry name" value="FAD/NAD-bd_sf"/>
</dbReference>
<name>Q8VVL4_MYCLR</name>
<dbReference type="EMBL" id="Z14314">
    <property type="protein sequence ID" value="CAA78675.1"/>
    <property type="molecule type" value="Genomic_DNA"/>
</dbReference>
<sequence length="220" mass="23979">MVTVLEVGPRLADFQLLAQNANGLQLLIDVSNLLVQCYVTKLTDKSACYLPIVRGVMVGGSGAVSGGYFCRELPYDFDPVATPDWGCSYVRDRFRAIEKDLDFDGPAQDNTGFLLVQLTREIAGVIEIFPAATQCVEFLCIVNLNDVGDYTCFQLSERFHSTLLTVCAPVPLPSMLITTLRRLNLTLLAQKWELLLLFSDAIAAAVNPVGLDGSIALVAD</sequence>
<gene>
    <name evidence="1" type="primary">orf220</name>
</gene>
<organism evidence="1">
    <name type="scientific">Mycobacterium leprae</name>
    <dbReference type="NCBI Taxonomy" id="1769"/>
    <lineage>
        <taxon>Bacteria</taxon>
        <taxon>Bacillati</taxon>
        <taxon>Actinomycetota</taxon>
        <taxon>Actinomycetes</taxon>
        <taxon>Mycobacteriales</taxon>
        <taxon>Mycobacteriaceae</taxon>
        <taxon>Mycobacterium</taxon>
    </lineage>
</organism>
<accession>Q8VVL4</accession>
<dbReference type="AlphaFoldDB" id="Q8VVL4"/>
<dbReference type="Gene3D" id="3.50.50.60">
    <property type="entry name" value="FAD/NAD(P)-binding domain"/>
    <property type="match status" value="1"/>
</dbReference>